<evidence type="ECO:0000256" key="5">
    <source>
        <dbReference type="ARBA" id="ARBA00022692"/>
    </source>
</evidence>
<evidence type="ECO:0000256" key="7">
    <source>
        <dbReference type="ARBA" id="ARBA00023136"/>
    </source>
</evidence>
<sequence>MIERGKISALQMAMILHSTIAATALLAMPSVTMKYAHQDMWLSPIWASLGGFLIVWITFQLHKFYPKESFIEYVPRIIGRFLGSIFAFLYLFFYWIILGDIVREYGEFLITNFLAHTPYSVISGSMLLVCAYAVRGGVEVIGRSAQFFVPIVMPLFLIVLLLLIPDLKPQNMLPMFEHGLKPSLIGAIPPLSAFYGEFFLISFLYPYVSDKQNKLRWGIYSVLSVVWTMLLVSFSTLLIFGKVGAHLTYPLIGVARYISLADFLEHLESIVAAIWVLSMFIKMTMIYYALSLGTAQWLKLTDYRPLIFPIGILSLVLSIWTVPNLQVLSQFINSTGTIYFLLMQYLIPLLLLIVAYFRRKQNQKKVAEQA</sequence>
<dbReference type="STRING" id="112248.SAMN05444392_11342"/>
<evidence type="ECO:0000313" key="9">
    <source>
        <dbReference type="EMBL" id="SHF28202.1"/>
    </source>
</evidence>
<comment type="subcellular location">
    <subcellularLocation>
        <location evidence="1">Membrane</location>
        <topology evidence="1">Multi-pass membrane protein</topology>
    </subcellularLocation>
</comment>
<organism evidence="9 10">
    <name type="scientific">Seinonella peptonophila</name>
    <dbReference type="NCBI Taxonomy" id="112248"/>
    <lineage>
        <taxon>Bacteria</taxon>
        <taxon>Bacillati</taxon>
        <taxon>Bacillota</taxon>
        <taxon>Bacilli</taxon>
        <taxon>Bacillales</taxon>
        <taxon>Thermoactinomycetaceae</taxon>
        <taxon>Seinonella</taxon>
    </lineage>
</organism>
<dbReference type="InterPro" id="IPR004761">
    <property type="entry name" value="Spore_GerAB"/>
</dbReference>
<proteinExistence type="inferred from homology"/>
<gene>
    <name evidence="9" type="ORF">SAMN05444392_11342</name>
</gene>
<evidence type="ECO:0000313" key="10">
    <source>
        <dbReference type="Proteomes" id="UP000184476"/>
    </source>
</evidence>
<feature type="transmembrane region" description="Helical" evidence="8">
    <location>
        <begin position="117"/>
        <end position="135"/>
    </location>
</feature>
<evidence type="ECO:0000256" key="6">
    <source>
        <dbReference type="ARBA" id="ARBA00022989"/>
    </source>
</evidence>
<dbReference type="OrthoDB" id="2078716at2"/>
<feature type="transmembrane region" description="Helical" evidence="8">
    <location>
        <begin position="184"/>
        <end position="205"/>
    </location>
</feature>
<feature type="transmembrane region" description="Helical" evidence="8">
    <location>
        <begin position="45"/>
        <end position="65"/>
    </location>
</feature>
<keyword evidence="6 8" id="KW-1133">Transmembrane helix</keyword>
<feature type="transmembrane region" description="Helical" evidence="8">
    <location>
        <begin position="270"/>
        <end position="290"/>
    </location>
</feature>
<dbReference type="RefSeq" id="WP_084731700.1">
    <property type="nucleotide sequence ID" value="NZ_FQVL01000013.1"/>
</dbReference>
<dbReference type="GO" id="GO:0009847">
    <property type="term" value="P:spore germination"/>
    <property type="evidence" value="ECO:0007669"/>
    <property type="project" value="InterPro"/>
</dbReference>
<feature type="transmembrane region" description="Helical" evidence="8">
    <location>
        <begin position="77"/>
        <end position="97"/>
    </location>
</feature>
<evidence type="ECO:0000256" key="2">
    <source>
        <dbReference type="ARBA" id="ARBA00007998"/>
    </source>
</evidence>
<accession>A0A1M5AE60</accession>
<feature type="transmembrane region" description="Helical" evidence="8">
    <location>
        <begin position="302"/>
        <end position="322"/>
    </location>
</feature>
<evidence type="ECO:0000256" key="4">
    <source>
        <dbReference type="ARBA" id="ARBA00022544"/>
    </source>
</evidence>
<dbReference type="EMBL" id="FQVL01000013">
    <property type="protein sequence ID" value="SHF28202.1"/>
    <property type="molecule type" value="Genomic_DNA"/>
</dbReference>
<dbReference type="AlphaFoldDB" id="A0A1M5AE60"/>
<keyword evidence="4" id="KW-0309">Germination</keyword>
<reference evidence="9 10" key="1">
    <citation type="submission" date="2016-11" db="EMBL/GenBank/DDBJ databases">
        <authorList>
            <person name="Jaros S."/>
            <person name="Januszkiewicz K."/>
            <person name="Wedrychowicz H."/>
        </authorList>
    </citation>
    <scope>NUCLEOTIDE SEQUENCE [LARGE SCALE GENOMIC DNA]</scope>
    <source>
        <strain evidence="9 10">DSM 44666</strain>
    </source>
</reference>
<keyword evidence="5 8" id="KW-0812">Transmembrane</keyword>
<dbReference type="Gene3D" id="1.20.1740.10">
    <property type="entry name" value="Amino acid/polyamine transporter I"/>
    <property type="match status" value="1"/>
</dbReference>
<keyword evidence="10" id="KW-1185">Reference proteome</keyword>
<dbReference type="GO" id="GO:0016020">
    <property type="term" value="C:membrane"/>
    <property type="evidence" value="ECO:0007669"/>
    <property type="project" value="UniProtKB-SubCell"/>
</dbReference>
<keyword evidence="3" id="KW-0813">Transport</keyword>
<comment type="similarity">
    <text evidence="2">Belongs to the amino acid-polyamine-organocation (APC) superfamily. Spore germination protein (SGP) (TC 2.A.3.9) family.</text>
</comment>
<name>A0A1M5AE60_9BACL</name>
<evidence type="ECO:0000256" key="3">
    <source>
        <dbReference type="ARBA" id="ARBA00022448"/>
    </source>
</evidence>
<feature type="transmembrane region" description="Helical" evidence="8">
    <location>
        <begin position="12"/>
        <end position="33"/>
    </location>
</feature>
<evidence type="ECO:0000256" key="8">
    <source>
        <dbReference type="SAM" id="Phobius"/>
    </source>
</evidence>
<dbReference type="Proteomes" id="UP000184476">
    <property type="component" value="Unassembled WGS sequence"/>
</dbReference>
<feature type="transmembrane region" description="Helical" evidence="8">
    <location>
        <begin position="147"/>
        <end position="164"/>
    </location>
</feature>
<dbReference type="PANTHER" id="PTHR34975:SF2">
    <property type="entry name" value="SPORE GERMINATION PROTEIN A2"/>
    <property type="match status" value="1"/>
</dbReference>
<dbReference type="Pfam" id="PF03845">
    <property type="entry name" value="Spore_permease"/>
    <property type="match status" value="1"/>
</dbReference>
<dbReference type="PANTHER" id="PTHR34975">
    <property type="entry name" value="SPORE GERMINATION PROTEIN A2"/>
    <property type="match status" value="1"/>
</dbReference>
<feature type="transmembrane region" description="Helical" evidence="8">
    <location>
        <begin position="217"/>
        <end position="240"/>
    </location>
</feature>
<protein>
    <submittedName>
        <fullName evidence="9">Spore germination protein KB</fullName>
    </submittedName>
</protein>
<keyword evidence="7 8" id="KW-0472">Membrane</keyword>
<feature type="transmembrane region" description="Helical" evidence="8">
    <location>
        <begin position="337"/>
        <end position="357"/>
    </location>
</feature>
<evidence type="ECO:0000256" key="1">
    <source>
        <dbReference type="ARBA" id="ARBA00004141"/>
    </source>
</evidence>
<dbReference type="NCBIfam" id="TIGR00912">
    <property type="entry name" value="2A0309"/>
    <property type="match status" value="1"/>
</dbReference>